<organism evidence="1 2">
    <name type="scientific">Phialocephala subalpina</name>
    <dbReference type="NCBI Taxonomy" id="576137"/>
    <lineage>
        <taxon>Eukaryota</taxon>
        <taxon>Fungi</taxon>
        <taxon>Dikarya</taxon>
        <taxon>Ascomycota</taxon>
        <taxon>Pezizomycotina</taxon>
        <taxon>Leotiomycetes</taxon>
        <taxon>Helotiales</taxon>
        <taxon>Mollisiaceae</taxon>
        <taxon>Phialocephala</taxon>
        <taxon>Phialocephala fortinii species complex</taxon>
    </lineage>
</organism>
<evidence type="ECO:0000313" key="2">
    <source>
        <dbReference type="Proteomes" id="UP000184330"/>
    </source>
</evidence>
<dbReference type="Proteomes" id="UP000184330">
    <property type="component" value="Unassembled WGS sequence"/>
</dbReference>
<protein>
    <submittedName>
        <fullName evidence="1">Uncharacterized protein</fullName>
    </submittedName>
</protein>
<dbReference type="AlphaFoldDB" id="A0A1L7WML8"/>
<sequence length="125" mass="13680">MASTYLGWTLAGGVRSKKGEAELQIVPSMLTGDAARACNILSVQVNWHILNLNCFLWALILENIDHRFVAARLTCPIVVPLGLQLLSVNAVFTSPTFAFLCSTVLRIISNWSSRTVSMLGAFMKP</sequence>
<evidence type="ECO:0000313" key="1">
    <source>
        <dbReference type="EMBL" id="CZR54024.1"/>
    </source>
</evidence>
<proteinExistence type="predicted"/>
<keyword evidence="2" id="KW-1185">Reference proteome</keyword>
<gene>
    <name evidence="1" type="ORF">PAC_03907</name>
</gene>
<dbReference type="EMBL" id="FJOG01000004">
    <property type="protein sequence ID" value="CZR54024.1"/>
    <property type="molecule type" value="Genomic_DNA"/>
</dbReference>
<name>A0A1L7WML8_9HELO</name>
<accession>A0A1L7WML8</accession>
<reference evidence="1 2" key="1">
    <citation type="submission" date="2016-03" db="EMBL/GenBank/DDBJ databases">
        <authorList>
            <person name="Ploux O."/>
        </authorList>
    </citation>
    <scope>NUCLEOTIDE SEQUENCE [LARGE SCALE GENOMIC DNA]</scope>
    <source>
        <strain evidence="1 2">UAMH 11012</strain>
    </source>
</reference>